<dbReference type="Gene3D" id="1.10.1040.50">
    <property type="match status" value="1"/>
</dbReference>
<dbReference type="SUPFAM" id="SSF51735">
    <property type="entry name" value="NAD(P)-binding Rossmann-fold domains"/>
    <property type="match status" value="1"/>
</dbReference>
<dbReference type="SUPFAM" id="SSF52096">
    <property type="entry name" value="ClpP/crotonase"/>
    <property type="match status" value="1"/>
</dbReference>
<dbReference type="GO" id="GO:0016509">
    <property type="term" value="F:long-chain (3S)-3-hydroxyacyl-CoA dehydrogenase (NAD+) activity"/>
    <property type="evidence" value="ECO:0007669"/>
    <property type="project" value="TreeGrafter"/>
</dbReference>
<keyword evidence="8" id="KW-0520">NAD</keyword>
<dbReference type="PANTHER" id="PTHR43612:SF3">
    <property type="entry name" value="TRIFUNCTIONAL ENZYME SUBUNIT ALPHA, MITOCHONDRIAL"/>
    <property type="match status" value="1"/>
</dbReference>
<keyword evidence="10" id="KW-0456">Lyase</keyword>
<dbReference type="InterPro" id="IPR006176">
    <property type="entry name" value="3-OHacyl-CoA_DH_NAD-bd"/>
</dbReference>
<dbReference type="STRING" id="1402135.SAMN05444149_106139"/>
<dbReference type="Gene3D" id="3.90.226.10">
    <property type="entry name" value="2-enoyl-CoA Hydratase, Chain A, domain 1"/>
    <property type="match status" value="1"/>
</dbReference>
<dbReference type="InterPro" id="IPR008927">
    <property type="entry name" value="6-PGluconate_DH-like_C_sf"/>
</dbReference>
<dbReference type="InterPro" id="IPR006108">
    <property type="entry name" value="3HC_DH_C"/>
</dbReference>
<dbReference type="EMBL" id="CP022415">
    <property type="protein sequence ID" value="ASM70848.1"/>
    <property type="molecule type" value="Genomic_DNA"/>
</dbReference>
<comment type="catalytic activity">
    <reaction evidence="12">
        <text>a (3S)-3-hydroxyacyl-CoA + NAD(+) = a 3-oxoacyl-CoA + NADH + H(+)</text>
        <dbReference type="Rhea" id="RHEA:22432"/>
        <dbReference type="ChEBI" id="CHEBI:15378"/>
        <dbReference type="ChEBI" id="CHEBI:57318"/>
        <dbReference type="ChEBI" id="CHEBI:57540"/>
        <dbReference type="ChEBI" id="CHEBI:57945"/>
        <dbReference type="ChEBI" id="CHEBI:90726"/>
        <dbReference type="EC" id="1.1.1.35"/>
    </reaction>
</comment>
<evidence type="ECO:0000256" key="12">
    <source>
        <dbReference type="ARBA" id="ARBA00049556"/>
    </source>
</evidence>
<dbReference type="InterPro" id="IPR029045">
    <property type="entry name" value="ClpP/crotonase-like_dom_sf"/>
</dbReference>
<keyword evidence="9" id="KW-0443">Lipid metabolism</keyword>
<evidence type="ECO:0000256" key="2">
    <source>
        <dbReference type="ARBA" id="ARBA00007005"/>
    </source>
</evidence>
<dbReference type="UniPathway" id="UPA00659"/>
<sequence length="686" mass="73925">MDVLEQIARKPVSEVTPKPPEVENWRYASGDIAQLWLDCADTGTNVISEAVLRELDTLLDQIKGEQPRALVIRSAKAGGFAAGADIDGFADLRGDNAVQMLEQGHAVLDKLAALPFTTISVVHGNTLGGGLELALACDHRIGLEGVKTGFPEIQLGLHPGLGGTFRLTRLIDPVAAMQMMLTGGSAHDRKARKLGIVDALVPERHVEAAICAAAAGKLDQESGGLRASAMRTRAARSLAATRMRSESEKKAPNQHYPAPYALINLWEDHGGDPKEMQKAEIASFASLLDSATAQNLIRVFFLRRKLKSDGKGDDGIDHVHVIGAGAMGAEIAAWSAMQGKRVTLEDVALEPLGKAVKRAAAIYDKKHLSGVDARDALDRMMPDPDGLGRARADLIIEAAPEKQDIKEKIYASLADVMKPGAILASNTSSLRLTDLIAATPDAGRFAGLHFFNPVSQIPLIEVVSHDQAETRTLDRLAAFAASIDRLPARVTDYPGFVVNRILGPYLMEAMVMLEEGKKKEEIDRAALAFGMPMGPVALADQVGLDICLEVARSLRKNLDRPMAETPDWLEDMVNEGRTGRKSGRGIYDYDKGEDPPNLPDGDPPENIIDRLILPMCDAGVECLRKGVVKDVDALDAAVIFGTGWAPFRGGPMHYAKVRRNVARRLEALASEHGDRFAPDAGWSSFG</sequence>
<dbReference type="CDD" id="cd06558">
    <property type="entry name" value="crotonase-like"/>
    <property type="match status" value="1"/>
</dbReference>
<dbReference type="Proteomes" id="UP000199754">
    <property type="component" value="Chromosome"/>
</dbReference>
<evidence type="ECO:0000256" key="4">
    <source>
        <dbReference type="ARBA" id="ARBA00012076"/>
    </source>
</evidence>
<dbReference type="KEGG" id="spse:SULPSESMR1_00007"/>
<evidence type="ECO:0000256" key="13">
    <source>
        <dbReference type="SAM" id="MobiDB-lite"/>
    </source>
</evidence>
<evidence type="ECO:0000256" key="5">
    <source>
        <dbReference type="ARBA" id="ARBA00022832"/>
    </source>
</evidence>
<dbReference type="Gene3D" id="3.40.50.720">
    <property type="entry name" value="NAD(P)-binding Rossmann-like Domain"/>
    <property type="match status" value="1"/>
</dbReference>
<evidence type="ECO:0000259" key="15">
    <source>
        <dbReference type="Pfam" id="PF02737"/>
    </source>
</evidence>
<feature type="region of interest" description="Disordered" evidence="13">
    <location>
        <begin position="575"/>
        <end position="604"/>
    </location>
</feature>
<feature type="domain" description="3-hydroxyacyl-CoA dehydrogenase NAD binding" evidence="15">
    <location>
        <begin position="318"/>
        <end position="492"/>
    </location>
</feature>
<evidence type="ECO:0000256" key="8">
    <source>
        <dbReference type="ARBA" id="ARBA00023027"/>
    </source>
</evidence>
<dbReference type="GO" id="GO:0004300">
    <property type="term" value="F:enoyl-CoA hydratase activity"/>
    <property type="evidence" value="ECO:0007669"/>
    <property type="project" value="UniProtKB-EC"/>
</dbReference>
<dbReference type="SUPFAM" id="SSF48179">
    <property type="entry name" value="6-phosphogluconate dehydrogenase C-terminal domain-like"/>
    <property type="match status" value="2"/>
</dbReference>
<evidence type="ECO:0000256" key="11">
    <source>
        <dbReference type="ARBA" id="ARBA00023268"/>
    </source>
</evidence>
<keyword evidence="5" id="KW-0276">Fatty acid metabolism</keyword>
<dbReference type="RefSeq" id="WP_198362821.1">
    <property type="nucleotide sequence ID" value="NZ_CP022415.1"/>
</dbReference>
<feature type="domain" description="3-hydroxyacyl-CoA dehydrogenase C-terminal" evidence="14">
    <location>
        <begin position="495"/>
        <end position="589"/>
    </location>
</feature>
<evidence type="ECO:0000256" key="3">
    <source>
        <dbReference type="ARBA" id="ARBA00008750"/>
    </source>
</evidence>
<dbReference type="AlphaFoldDB" id="A0A221JVS7"/>
<evidence type="ECO:0000259" key="14">
    <source>
        <dbReference type="Pfam" id="PF00725"/>
    </source>
</evidence>
<dbReference type="InterPro" id="IPR001753">
    <property type="entry name" value="Enoyl-CoA_hydra/iso"/>
</dbReference>
<dbReference type="EC" id="4.2.1.17" evidence="4"/>
<evidence type="ECO:0000256" key="10">
    <source>
        <dbReference type="ARBA" id="ARBA00023239"/>
    </source>
</evidence>
<dbReference type="GO" id="GO:0006635">
    <property type="term" value="P:fatty acid beta-oxidation"/>
    <property type="evidence" value="ECO:0007669"/>
    <property type="project" value="UniProtKB-UniPathway"/>
</dbReference>
<comment type="similarity">
    <text evidence="2">In the central section; belongs to the 3-hydroxyacyl-CoA dehydrogenase family.</text>
</comment>
<evidence type="ECO:0000256" key="7">
    <source>
        <dbReference type="ARBA" id="ARBA00023002"/>
    </source>
</evidence>
<dbReference type="GO" id="GO:0070403">
    <property type="term" value="F:NAD+ binding"/>
    <property type="evidence" value="ECO:0007669"/>
    <property type="project" value="InterPro"/>
</dbReference>
<keyword evidence="7" id="KW-0560">Oxidoreductase</keyword>
<dbReference type="InterPro" id="IPR006180">
    <property type="entry name" value="3-OHacyl-CoA_DH_CS"/>
</dbReference>
<dbReference type="PANTHER" id="PTHR43612">
    <property type="entry name" value="TRIFUNCTIONAL ENZYME SUBUNIT ALPHA"/>
    <property type="match status" value="1"/>
</dbReference>
<evidence type="ECO:0000313" key="16">
    <source>
        <dbReference type="EMBL" id="ASM70848.1"/>
    </source>
</evidence>
<dbReference type="Pfam" id="PF00378">
    <property type="entry name" value="ECH_1"/>
    <property type="match status" value="1"/>
</dbReference>
<evidence type="ECO:0000256" key="9">
    <source>
        <dbReference type="ARBA" id="ARBA00023098"/>
    </source>
</evidence>
<evidence type="ECO:0000313" key="17">
    <source>
        <dbReference type="Proteomes" id="UP000199754"/>
    </source>
</evidence>
<comment type="pathway">
    <text evidence="1">Lipid metabolism; fatty acid beta-oxidation.</text>
</comment>
<name>A0A221JVS7_9RHOB</name>
<keyword evidence="11" id="KW-0511">Multifunctional enzyme</keyword>
<accession>A0A221JVS7</accession>
<dbReference type="Pfam" id="PF02737">
    <property type="entry name" value="3HCDH_N"/>
    <property type="match status" value="1"/>
</dbReference>
<dbReference type="InterPro" id="IPR050136">
    <property type="entry name" value="FA_oxidation_alpha_subunit"/>
</dbReference>
<reference evidence="16 17" key="1">
    <citation type="submission" date="2017-07" db="EMBL/GenBank/DDBJ databases">
        <title>Genome Sequence of Sulfitobacter pseudonitzschiae Strain SMR1 Isolated from a culture of the Diatom Skeletonema marinoi.</title>
        <authorList>
            <person name="Topel M."/>
            <person name="Pinder M.I.M."/>
            <person name="Johansson O.N."/>
            <person name="Kourtchenko O."/>
            <person name="Godhe A."/>
            <person name="Clarke A.K."/>
        </authorList>
    </citation>
    <scope>NUCLEOTIDE SEQUENCE [LARGE SCALE GENOMIC DNA]</scope>
    <source>
        <strain evidence="16 17">SMR1</strain>
    </source>
</reference>
<keyword evidence="6" id="KW-0442">Lipid degradation</keyword>
<organism evidence="16 17">
    <name type="scientific">Pseudosulfitobacter pseudonitzschiae</name>
    <dbReference type="NCBI Taxonomy" id="1402135"/>
    <lineage>
        <taxon>Bacteria</taxon>
        <taxon>Pseudomonadati</taxon>
        <taxon>Pseudomonadota</taxon>
        <taxon>Alphaproteobacteria</taxon>
        <taxon>Rhodobacterales</taxon>
        <taxon>Roseobacteraceae</taxon>
        <taxon>Pseudosulfitobacter</taxon>
    </lineage>
</organism>
<dbReference type="PROSITE" id="PS00067">
    <property type="entry name" value="3HCDH"/>
    <property type="match status" value="1"/>
</dbReference>
<dbReference type="InterPro" id="IPR036291">
    <property type="entry name" value="NAD(P)-bd_dom_sf"/>
</dbReference>
<evidence type="ECO:0000256" key="1">
    <source>
        <dbReference type="ARBA" id="ARBA00005005"/>
    </source>
</evidence>
<protein>
    <recommendedName>
        <fullName evidence="4">enoyl-CoA hydratase</fullName>
        <ecNumber evidence="4">4.2.1.17</ecNumber>
    </recommendedName>
</protein>
<proteinExistence type="inferred from homology"/>
<evidence type="ECO:0000256" key="6">
    <source>
        <dbReference type="ARBA" id="ARBA00022963"/>
    </source>
</evidence>
<comment type="similarity">
    <text evidence="3">In the N-terminal section; belongs to the enoyl-CoA hydratase/isomerase family.</text>
</comment>
<gene>
    <name evidence="16" type="primary">fadJ</name>
    <name evidence="16" type="ORF">SULPSESMR1_00007</name>
</gene>
<keyword evidence="17" id="KW-1185">Reference proteome</keyword>
<dbReference type="Pfam" id="PF00725">
    <property type="entry name" value="3HCDH"/>
    <property type="match status" value="1"/>
</dbReference>